<proteinExistence type="predicted"/>
<comment type="caution">
    <text evidence="1">The sequence shown here is derived from an EMBL/GenBank/DDBJ whole genome shotgun (WGS) entry which is preliminary data.</text>
</comment>
<dbReference type="Proteomes" id="UP001523262">
    <property type="component" value="Unassembled WGS sequence"/>
</dbReference>
<dbReference type="EMBL" id="JAMQCR010000002">
    <property type="protein sequence ID" value="MCM2535044.1"/>
    <property type="molecule type" value="Genomic_DNA"/>
</dbReference>
<accession>A0ABT0WHR9</accession>
<protein>
    <submittedName>
        <fullName evidence="1">Uncharacterized protein</fullName>
    </submittedName>
</protein>
<evidence type="ECO:0000313" key="1">
    <source>
        <dbReference type="EMBL" id="MCM2535044.1"/>
    </source>
</evidence>
<keyword evidence="2" id="KW-1185">Reference proteome</keyword>
<name>A0ABT0WHR9_9BACI</name>
<evidence type="ECO:0000313" key="2">
    <source>
        <dbReference type="Proteomes" id="UP001523262"/>
    </source>
</evidence>
<gene>
    <name evidence="1" type="ORF">NDK43_25265</name>
</gene>
<reference evidence="1 2" key="1">
    <citation type="submission" date="2022-06" db="EMBL/GenBank/DDBJ databases">
        <authorList>
            <person name="Jeon C.O."/>
        </authorList>
    </citation>
    <scope>NUCLEOTIDE SEQUENCE [LARGE SCALE GENOMIC DNA]</scope>
    <source>
        <strain evidence="1 2">KCTC 13943</strain>
    </source>
</reference>
<organism evidence="1 2">
    <name type="scientific">Neobacillus pocheonensis</name>
    <dbReference type="NCBI Taxonomy" id="363869"/>
    <lineage>
        <taxon>Bacteria</taxon>
        <taxon>Bacillati</taxon>
        <taxon>Bacillota</taxon>
        <taxon>Bacilli</taxon>
        <taxon>Bacillales</taxon>
        <taxon>Bacillaceae</taxon>
        <taxon>Neobacillus</taxon>
    </lineage>
</organism>
<sequence length="48" mass="5214">MALQQTHDNFGPQSAEIIENILQEVERKSPGTPSGITCSFFNCSMAKG</sequence>